<dbReference type="Pfam" id="PF03780">
    <property type="entry name" value="Asp23"/>
    <property type="match status" value="1"/>
</dbReference>
<dbReference type="EMBL" id="JACRSX010000001">
    <property type="protein sequence ID" value="MBC8561087.1"/>
    <property type="molecule type" value="Genomic_DNA"/>
</dbReference>
<evidence type="ECO:0000313" key="2">
    <source>
        <dbReference type="EMBL" id="MBC8561087.1"/>
    </source>
</evidence>
<dbReference type="PANTHER" id="PTHR34297:SF2">
    <property type="entry name" value="ASP23_GLS24 FAMILY ENVELOPE STRESS RESPONSE PROTEIN"/>
    <property type="match status" value="1"/>
</dbReference>
<name>A0ABR7MXH0_9FIRM</name>
<keyword evidence="3" id="KW-1185">Reference proteome</keyword>
<dbReference type="RefSeq" id="WP_022464847.1">
    <property type="nucleotide sequence ID" value="NZ_JACRSX010000001.1"/>
</dbReference>
<evidence type="ECO:0000256" key="1">
    <source>
        <dbReference type="ARBA" id="ARBA00005721"/>
    </source>
</evidence>
<evidence type="ECO:0000313" key="3">
    <source>
        <dbReference type="Proteomes" id="UP000606193"/>
    </source>
</evidence>
<comment type="similarity">
    <text evidence="1">Belongs to the asp23 family.</text>
</comment>
<proteinExistence type="inferred from homology"/>
<dbReference type="PANTHER" id="PTHR34297">
    <property type="entry name" value="HYPOTHETICAL CYTOSOLIC PROTEIN-RELATED"/>
    <property type="match status" value="1"/>
</dbReference>
<reference evidence="2 3" key="1">
    <citation type="submission" date="2020-08" db="EMBL/GenBank/DDBJ databases">
        <title>Genome public.</title>
        <authorList>
            <person name="Liu C."/>
            <person name="Sun Q."/>
        </authorList>
    </citation>
    <scope>NUCLEOTIDE SEQUENCE [LARGE SCALE GENOMIC DNA]</scope>
    <source>
        <strain evidence="2 3">NSJ-37</strain>
    </source>
</reference>
<organism evidence="2 3">
    <name type="scientific">Jutongia huaianensis</name>
    <dbReference type="NCBI Taxonomy" id="2763668"/>
    <lineage>
        <taxon>Bacteria</taxon>
        <taxon>Bacillati</taxon>
        <taxon>Bacillota</taxon>
        <taxon>Clostridia</taxon>
        <taxon>Lachnospirales</taxon>
        <taxon>Lachnospiraceae</taxon>
        <taxon>Jutongia</taxon>
    </lineage>
</organism>
<dbReference type="Proteomes" id="UP000606193">
    <property type="component" value="Unassembled WGS sequence"/>
</dbReference>
<sequence length="126" mass="13576">MAKEQTSREYITKKKELGEVKIASDVVAAIAALAATEIDGVYSMAGNITNELIGKLGMKNLSKGVKILMEGGIVRVDMMVVVNYGYSIPEVSGQVQERVSQQIENMTGLSVSEVNVRIAGVKLEEN</sequence>
<dbReference type="InterPro" id="IPR005531">
    <property type="entry name" value="Asp23"/>
</dbReference>
<gene>
    <name evidence="2" type="ORF">H8704_00330</name>
</gene>
<comment type="caution">
    <text evidence="2">The sequence shown here is derived from an EMBL/GenBank/DDBJ whole genome shotgun (WGS) entry which is preliminary data.</text>
</comment>
<accession>A0ABR7MXH0</accession>
<protein>
    <submittedName>
        <fullName evidence="2">Asp23/Gls24 family envelope stress response protein</fullName>
    </submittedName>
</protein>